<dbReference type="SUPFAM" id="SSF103473">
    <property type="entry name" value="MFS general substrate transporter"/>
    <property type="match status" value="1"/>
</dbReference>
<feature type="transmembrane region" description="Helical" evidence="1">
    <location>
        <begin position="123"/>
        <end position="142"/>
    </location>
</feature>
<dbReference type="InterPro" id="IPR011701">
    <property type="entry name" value="MFS"/>
</dbReference>
<comment type="caution">
    <text evidence="2">The sequence shown here is derived from an EMBL/GenBank/DDBJ whole genome shotgun (WGS) entry which is preliminary data.</text>
</comment>
<feature type="transmembrane region" description="Helical" evidence="1">
    <location>
        <begin position="58"/>
        <end position="80"/>
    </location>
</feature>
<evidence type="ECO:0000313" key="2">
    <source>
        <dbReference type="EMBL" id="KLL12539.1"/>
    </source>
</evidence>
<dbReference type="Gene3D" id="1.20.1250.20">
    <property type="entry name" value="MFS general substrate transporter like domains"/>
    <property type="match status" value="1"/>
</dbReference>
<reference evidence="2 3" key="1">
    <citation type="submission" date="2014-12" db="EMBL/GenBank/DDBJ databases">
        <title>Frankia sp. BMG5.1 draft genome.</title>
        <authorList>
            <person name="Gtari M."/>
            <person name="Ghodhbane-Gtari F."/>
            <person name="Nouioui I."/>
            <person name="Ktari A."/>
            <person name="Hezbri K."/>
            <person name="Mimouni W."/>
            <person name="Sbissi I."/>
            <person name="Ayari A."/>
            <person name="Yamanaka T."/>
            <person name="Normand P."/>
            <person name="Tisa L.S."/>
            <person name="Boudabous A."/>
        </authorList>
    </citation>
    <scope>NUCLEOTIDE SEQUENCE [LARGE SCALE GENOMIC DNA]</scope>
    <source>
        <strain evidence="2 3">BMG5.1</strain>
    </source>
</reference>
<evidence type="ECO:0000256" key="1">
    <source>
        <dbReference type="SAM" id="Phobius"/>
    </source>
</evidence>
<sequence length="166" mass="16358">MLAFPLAMGLAGPLGGGLADRLGPRPTAVAGCCLTALGLLLLVPLGGTWSPAEVAWRLALAGAGMGLYGGPVQALVMTAAPADRMATGRVGRTARPRSRFRAGPGRGHRRVGLAGRGEAGVRAGLGLAAAAACAAVVLLAVVQRAPRTAGAPELIAADCTEPAGSH</sequence>
<keyword evidence="1" id="KW-1133">Transmembrane helix</keyword>
<proteinExistence type="predicted"/>
<protein>
    <recommendedName>
        <fullName evidence="4">Major Facilitator Superfamily protein</fullName>
    </recommendedName>
</protein>
<dbReference type="Proteomes" id="UP000035425">
    <property type="component" value="Unassembled WGS sequence"/>
</dbReference>
<name>A0ABR5F745_9ACTN</name>
<dbReference type="RefSeq" id="WP_047221839.1">
    <property type="nucleotide sequence ID" value="NZ_JWIO01000004.1"/>
</dbReference>
<dbReference type="InterPro" id="IPR036259">
    <property type="entry name" value="MFS_trans_sf"/>
</dbReference>
<accession>A0ABR5F745</accession>
<evidence type="ECO:0008006" key="4">
    <source>
        <dbReference type="Google" id="ProtNLM"/>
    </source>
</evidence>
<evidence type="ECO:0000313" key="3">
    <source>
        <dbReference type="Proteomes" id="UP000035425"/>
    </source>
</evidence>
<keyword evidence="1" id="KW-0812">Transmembrane</keyword>
<gene>
    <name evidence="2" type="ORF">FrCorBMG51_04675</name>
</gene>
<organism evidence="2 3">
    <name type="scientific">Protofrankia coriariae</name>
    <dbReference type="NCBI Taxonomy" id="1562887"/>
    <lineage>
        <taxon>Bacteria</taxon>
        <taxon>Bacillati</taxon>
        <taxon>Actinomycetota</taxon>
        <taxon>Actinomycetes</taxon>
        <taxon>Frankiales</taxon>
        <taxon>Frankiaceae</taxon>
        <taxon>Protofrankia</taxon>
    </lineage>
</organism>
<dbReference type="Pfam" id="PF07690">
    <property type="entry name" value="MFS_1"/>
    <property type="match status" value="1"/>
</dbReference>
<keyword evidence="3" id="KW-1185">Reference proteome</keyword>
<feature type="transmembrane region" description="Helical" evidence="1">
    <location>
        <begin position="27"/>
        <end position="46"/>
    </location>
</feature>
<dbReference type="EMBL" id="JWIO01000004">
    <property type="protein sequence ID" value="KLL12539.1"/>
    <property type="molecule type" value="Genomic_DNA"/>
</dbReference>
<keyword evidence="1" id="KW-0472">Membrane</keyword>